<evidence type="ECO:0000313" key="1">
    <source>
        <dbReference type="EMBL" id="GER31144.1"/>
    </source>
</evidence>
<evidence type="ECO:0000313" key="2">
    <source>
        <dbReference type="Proteomes" id="UP000325081"/>
    </source>
</evidence>
<organism evidence="1 2">
    <name type="scientific">Striga asiatica</name>
    <name type="common">Asiatic witchweed</name>
    <name type="synonym">Buchnera asiatica</name>
    <dbReference type="NCBI Taxonomy" id="4170"/>
    <lineage>
        <taxon>Eukaryota</taxon>
        <taxon>Viridiplantae</taxon>
        <taxon>Streptophyta</taxon>
        <taxon>Embryophyta</taxon>
        <taxon>Tracheophyta</taxon>
        <taxon>Spermatophyta</taxon>
        <taxon>Magnoliopsida</taxon>
        <taxon>eudicotyledons</taxon>
        <taxon>Gunneridae</taxon>
        <taxon>Pentapetalae</taxon>
        <taxon>asterids</taxon>
        <taxon>lamiids</taxon>
        <taxon>Lamiales</taxon>
        <taxon>Orobanchaceae</taxon>
        <taxon>Buchnereae</taxon>
        <taxon>Striga</taxon>
    </lineage>
</organism>
<gene>
    <name evidence="1" type="ORF">STAS_07133</name>
</gene>
<accession>A0A5A7PEP2</accession>
<dbReference type="AlphaFoldDB" id="A0A5A7PEP2"/>
<protein>
    <submittedName>
        <fullName evidence="1">CBS domain-containing protein</fullName>
    </submittedName>
</protein>
<dbReference type="EMBL" id="BKCP01004428">
    <property type="protein sequence ID" value="GER31144.1"/>
    <property type="molecule type" value="Genomic_DNA"/>
</dbReference>
<reference evidence="2" key="1">
    <citation type="journal article" date="2019" name="Curr. Biol.">
        <title>Genome Sequence of Striga asiatica Provides Insight into the Evolution of Plant Parasitism.</title>
        <authorList>
            <person name="Yoshida S."/>
            <person name="Kim S."/>
            <person name="Wafula E.K."/>
            <person name="Tanskanen J."/>
            <person name="Kim Y.M."/>
            <person name="Honaas L."/>
            <person name="Yang Z."/>
            <person name="Spallek T."/>
            <person name="Conn C.E."/>
            <person name="Ichihashi Y."/>
            <person name="Cheong K."/>
            <person name="Cui S."/>
            <person name="Der J.P."/>
            <person name="Gundlach H."/>
            <person name="Jiao Y."/>
            <person name="Hori C."/>
            <person name="Ishida J.K."/>
            <person name="Kasahara H."/>
            <person name="Kiba T."/>
            <person name="Kim M.S."/>
            <person name="Koo N."/>
            <person name="Laohavisit A."/>
            <person name="Lee Y.H."/>
            <person name="Lumba S."/>
            <person name="McCourt P."/>
            <person name="Mortimer J.C."/>
            <person name="Mutuku J.M."/>
            <person name="Nomura T."/>
            <person name="Sasaki-Sekimoto Y."/>
            <person name="Seto Y."/>
            <person name="Wang Y."/>
            <person name="Wakatake T."/>
            <person name="Sakakibara H."/>
            <person name="Demura T."/>
            <person name="Yamaguchi S."/>
            <person name="Yoneyama K."/>
            <person name="Manabe R.I."/>
            <person name="Nelson D.C."/>
            <person name="Schulman A.H."/>
            <person name="Timko M.P."/>
            <person name="dePamphilis C.W."/>
            <person name="Choi D."/>
            <person name="Shirasu K."/>
        </authorList>
    </citation>
    <scope>NUCLEOTIDE SEQUENCE [LARGE SCALE GENOMIC DNA]</scope>
    <source>
        <strain evidence="2">cv. UVA1</strain>
    </source>
</reference>
<sequence length="103" mass="11243">MMVASYGGRRWLAVGGGRRGVGDCNLLCVWSHPSSVMGCCRSELQKRGGGSPPLTRRWAGFCMTQHNVGALVVVKPGEKKLIARIITEREISLARQYNVIDQG</sequence>
<name>A0A5A7PEP2_STRAF</name>
<dbReference type="Proteomes" id="UP000325081">
    <property type="component" value="Unassembled WGS sequence"/>
</dbReference>
<comment type="caution">
    <text evidence="1">The sequence shown here is derived from an EMBL/GenBank/DDBJ whole genome shotgun (WGS) entry which is preliminary data.</text>
</comment>
<proteinExistence type="predicted"/>
<keyword evidence="2" id="KW-1185">Reference proteome</keyword>